<keyword evidence="3 8" id="KW-0808">Transferase</keyword>
<keyword evidence="5 7" id="KW-0479">Metal-binding</keyword>
<evidence type="ECO:0000256" key="1">
    <source>
        <dbReference type="ARBA" id="ARBA00010398"/>
    </source>
</evidence>
<evidence type="ECO:0000259" key="9">
    <source>
        <dbReference type="PROSITE" id="PS50970"/>
    </source>
</evidence>
<dbReference type="GO" id="GO:0008270">
    <property type="term" value="F:zinc ion binding"/>
    <property type="evidence" value="ECO:0007669"/>
    <property type="project" value="InterPro"/>
</dbReference>
<evidence type="ECO:0000256" key="6">
    <source>
        <dbReference type="ARBA" id="ARBA00023285"/>
    </source>
</evidence>
<keyword evidence="7 8" id="KW-0862">Zinc</keyword>
<dbReference type="GO" id="GO:0008705">
    <property type="term" value="F:methionine synthase activity"/>
    <property type="evidence" value="ECO:0007669"/>
    <property type="project" value="TreeGrafter"/>
</dbReference>
<evidence type="ECO:0000256" key="3">
    <source>
        <dbReference type="ARBA" id="ARBA00022679"/>
    </source>
</evidence>
<dbReference type="GO" id="GO:0005829">
    <property type="term" value="C:cytosol"/>
    <property type="evidence" value="ECO:0007669"/>
    <property type="project" value="TreeGrafter"/>
</dbReference>
<evidence type="ECO:0000256" key="4">
    <source>
        <dbReference type="ARBA" id="ARBA00022691"/>
    </source>
</evidence>
<dbReference type="PROSITE" id="PS50970">
    <property type="entry name" value="HCY"/>
    <property type="match status" value="1"/>
</dbReference>
<evidence type="ECO:0000256" key="2">
    <source>
        <dbReference type="ARBA" id="ARBA00022603"/>
    </source>
</evidence>
<dbReference type="PANTHER" id="PTHR45833:SF1">
    <property type="entry name" value="METHIONINE SYNTHASE"/>
    <property type="match status" value="1"/>
</dbReference>
<accession>A0A2M6ZH66</accession>
<feature type="binding site" evidence="7 8">
    <location>
        <position position="227"/>
    </location>
    <ligand>
        <name>Zn(2+)</name>
        <dbReference type="ChEBI" id="CHEBI:29105"/>
    </ligand>
</feature>
<sequence length="329" mass="35750">MWCPLSKMNDFLEKLNKGEILICDGAMGTMLQKKGLKPGDCPEEWNITHSKEIIKIHNSYLDVGADIILTNTFGGNSLKLKACGREDKTREYNLKGVKNARDSIEICQVPAQRTTIYILGDIGPTGQIMESAGGTLTFEQAKEIFKEQIGILIEGGVDGIIFETFEDIEELKAGIAAAKEIGVDFPIIASMTFHPGARGFRTIMGVSVEDAVKGLVDCNVDIIGTNCGNGPKEVVEIIKEMHKFTDLPLISEPNAGVPVLKEGKTVFPMGPEDMAKFIPQLIESGVNIIGGCCGTTPEHIKKVVECSDAIHRTRKDGIGKSSPYKKIIL</sequence>
<proteinExistence type="inferred from homology"/>
<keyword evidence="2 8" id="KW-0489">Methyltransferase</keyword>
<comment type="caution">
    <text evidence="10">The sequence shown here is derived from an EMBL/GenBank/DDBJ whole genome shotgun (WGS) entry which is preliminary data.</text>
</comment>
<gene>
    <name evidence="10" type="ORF">COS91_02920</name>
</gene>
<dbReference type="PIRSF" id="PIRSF037505">
    <property type="entry name" value="Betaine_HMT"/>
    <property type="match status" value="1"/>
</dbReference>
<feature type="domain" description="Hcy-binding" evidence="9">
    <location>
        <begin position="9"/>
        <end position="307"/>
    </location>
</feature>
<reference evidence="11" key="1">
    <citation type="submission" date="2017-09" db="EMBL/GenBank/DDBJ databases">
        <title>Depth-based differentiation of microbial function through sediment-hosted aquifers and enrichment of novel symbionts in the deep terrestrial subsurface.</title>
        <authorList>
            <person name="Probst A.J."/>
            <person name="Ladd B."/>
            <person name="Jarett J.K."/>
            <person name="Geller-Mcgrath D.E."/>
            <person name="Sieber C.M.K."/>
            <person name="Emerson J.B."/>
            <person name="Anantharaman K."/>
            <person name="Thomas B.C."/>
            <person name="Malmstrom R."/>
            <person name="Stieglmeier M."/>
            <person name="Klingl A."/>
            <person name="Woyke T."/>
            <person name="Ryan C.M."/>
            <person name="Banfield J.F."/>
        </authorList>
    </citation>
    <scope>NUCLEOTIDE SEQUENCE [LARGE SCALE GENOMIC DNA]</scope>
</reference>
<comment type="similarity">
    <text evidence="1">Belongs to the vitamin-B12 dependent methionine synthase family.</text>
</comment>
<dbReference type="PANTHER" id="PTHR45833">
    <property type="entry name" value="METHIONINE SYNTHASE"/>
    <property type="match status" value="1"/>
</dbReference>
<dbReference type="InterPro" id="IPR003726">
    <property type="entry name" value="HCY_dom"/>
</dbReference>
<organism evidence="10 11">
    <name type="scientific">Candidatus Desantisbacteria bacterium CG07_land_8_20_14_0_80_39_15</name>
    <dbReference type="NCBI Taxonomy" id="1974549"/>
    <lineage>
        <taxon>Bacteria</taxon>
        <taxon>Candidatus Desantisiibacteriota</taxon>
    </lineage>
</organism>
<evidence type="ECO:0000256" key="8">
    <source>
        <dbReference type="PROSITE-ProRule" id="PRU00333"/>
    </source>
</evidence>
<dbReference type="Pfam" id="PF02574">
    <property type="entry name" value="S-methyl_trans"/>
    <property type="match status" value="1"/>
</dbReference>
<dbReference type="GO" id="GO:0032259">
    <property type="term" value="P:methylation"/>
    <property type="evidence" value="ECO:0007669"/>
    <property type="project" value="UniProtKB-KW"/>
</dbReference>
<evidence type="ECO:0000256" key="7">
    <source>
        <dbReference type="PIRSR" id="PIRSR037505-2"/>
    </source>
</evidence>
<dbReference type="Proteomes" id="UP000229227">
    <property type="component" value="Unassembled WGS sequence"/>
</dbReference>
<keyword evidence="4" id="KW-0949">S-adenosyl-L-methionine</keyword>
<dbReference type="SUPFAM" id="SSF82282">
    <property type="entry name" value="Homocysteine S-methyltransferase"/>
    <property type="match status" value="1"/>
</dbReference>
<keyword evidence="6" id="KW-0170">Cobalt</keyword>
<evidence type="ECO:0000313" key="10">
    <source>
        <dbReference type="EMBL" id="PIU51740.1"/>
    </source>
</evidence>
<comment type="cofactor">
    <cofactor evidence="7">
        <name>Zn(2+)</name>
        <dbReference type="ChEBI" id="CHEBI:29105"/>
    </cofactor>
    <text evidence="7">Binds 1 zinc ion per subunit.</text>
</comment>
<name>A0A2M6ZH66_9BACT</name>
<protein>
    <recommendedName>
        <fullName evidence="9">Hcy-binding domain-containing protein</fullName>
    </recommendedName>
</protein>
<dbReference type="InterPro" id="IPR017226">
    <property type="entry name" value="BHMT-like"/>
</dbReference>
<dbReference type="GO" id="GO:0046653">
    <property type="term" value="P:tetrahydrofolate metabolic process"/>
    <property type="evidence" value="ECO:0007669"/>
    <property type="project" value="TreeGrafter"/>
</dbReference>
<dbReference type="GO" id="GO:0050667">
    <property type="term" value="P:homocysteine metabolic process"/>
    <property type="evidence" value="ECO:0007669"/>
    <property type="project" value="TreeGrafter"/>
</dbReference>
<feature type="binding site" evidence="7 8">
    <location>
        <position position="292"/>
    </location>
    <ligand>
        <name>Zn(2+)</name>
        <dbReference type="ChEBI" id="CHEBI:29105"/>
    </ligand>
</feature>
<feature type="binding site" evidence="7 8">
    <location>
        <position position="293"/>
    </location>
    <ligand>
        <name>Zn(2+)</name>
        <dbReference type="ChEBI" id="CHEBI:29105"/>
    </ligand>
</feature>
<dbReference type="InterPro" id="IPR050554">
    <property type="entry name" value="Met_Synthase/Corrinoid"/>
</dbReference>
<dbReference type="EMBL" id="PEWN01000047">
    <property type="protein sequence ID" value="PIU51740.1"/>
    <property type="molecule type" value="Genomic_DNA"/>
</dbReference>
<evidence type="ECO:0000256" key="5">
    <source>
        <dbReference type="ARBA" id="ARBA00022723"/>
    </source>
</evidence>
<dbReference type="InterPro" id="IPR036589">
    <property type="entry name" value="HCY_dom_sf"/>
</dbReference>
<dbReference type="AlphaFoldDB" id="A0A2M6ZH66"/>
<dbReference type="Gene3D" id="3.20.20.330">
    <property type="entry name" value="Homocysteine-binding-like domain"/>
    <property type="match status" value="1"/>
</dbReference>
<evidence type="ECO:0000313" key="11">
    <source>
        <dbReference type="Proteomes" id="UP000229227"/>
    </source>
</evidence>